<comment type="similarity">
    <text evidence="2">Belongs to the methyl-accepting chemotaxis (MCP) protein family.</text>
</comment>
<dbReference type="InterPro" id="IPR004089">
    <property type="entry name" value="MCPsignal_dom"/>
</dbReference>
<organism evidence="7 8">
    <name type="scientific">Reichenbachiella ulvae</name>
    <dbReference type="NCBI Taxonomy" id="2980104"/>
    <lineage>
        <taxon>Bacteria</taxon>
        <taxon>Pseudomonadati</taxon>
        <taxon>Bacteroidota</taxon>
        <taxon>Cytophagia</taxon>
        <taxon>Cytophagales</taxon>
        <taxon>Reichenbachiellaceae</taxon>
        <taxon>Reichenbachiella</taxon>
    </lineage>
</organism>
<evidence type="ECO:0000256" key="1">
    <source>
        <dbReference type="ARBA" id="ARBA00023224"/>
    </source>
</evidence>
<name>A0ABT3D0D9_9BACT</name>
<feature type="transmembrane region" description="Helical" evidence="4">
    <location>
        <begin position="62"/>
        <end position="79"/>
    </location>
</feature>
<evidence type="ECO:0000256" key="4">
    <source>
        <dbReference type="SAM" id="Phobius"/>
    </source>
</evidence>
<keyword evidence="4" id="KW-0472">Membrane</keyword>
<protein>
    <submittedName>
        <fullName evidence="7">Methyl-accepting chemotaxis protein</fullName>
    </submittedName>
</protein>
<comment type="caution">
    <text evidence="7">The sequence shown here is derived from an EMBL/GenBank/DDBJ whole genome shotgun (WGS) entry which is preliminary data.</text>
</comment>
<dbReference type="Gene3D" id="1.20.120.1530">
    <property type="match status" value="1"/>
</dbReference>
<keyword evidence="4" id="KW-1133">Transmembrane helix</keyword>
<dbReference type="PROSITE" id="PS50111">
    <property type="entry name" value="CHEMOTAXIS_TRANSDUC_2"/>
    <property type="match status" value="1"/>
</dbReference>
<dbReference type="Pfam" id="PF18947">
    <property type="entry name" value="HAMP_2"/>
    <property type="match status" value="1"/>
</dbReference>
<dbReference type="SUPFAM" id="SSF158472">
    <property type="entry name" value="HAMP domain-like"/>
    <property type="match status" value="1"/>
</dbReference>
<dbReference type="Proteomes" id="UP001300692">
    <property type="component" value="Unassembled WGS sequence"/>
</dbReference>
<dbReference type="EMBL" id="JAOYOD010000001">
    <property type="protein sequence ID" value="MCV9389357.1"/>
    <property type="molecule type" value="Genomic_DNA"/>
</dbReference>
<dbReference type="CDD" id="cd06225">
    <property type="entry name" value="HAMP"/>
    <property type="match status" value="2"/>
</dbReference>
<reference evidence="7 8" key="1">
    <citation type="submission" date="2022-10" db="EMBL/GenBank/DDBJ databases">
        <title>Comparative genomics and taxonomic characterization of three novel marine species of genus Reichenbachiella exhibiting antioxidant and polysaccharide degradation activities.</title>
        <authorList>
            <person name="Muhammad N."/>
            <person name="Lee Y.-J."/>
            <person name="Ko J."/>
            <person name="Kim S.-G."/>
        </authorList>
    </citation>
    <scope>NUCLEOTIDE SEQUENCE [LARGE SCALE GENOMIC DNA]</scope>
    <source>
        <strain evidence="7 8">ABR2-5</strain>
    </source>
</reference>
<evidence type="ECO:0000259" key="6">
    <source>
        <dbReference type="PROSITE" id="PS50885"/>
    </source>
</evidence>
<evidence type="ECO:0000313" key="8">
    <source>
        <dbReference type="Proteomes" id="UP001300692"/>
    </source>
</evidence>
<feature type="domain" description="HAMP" evidence="6">
    <location>
        <begin position="215"/>
        <end position="267"/>
    </location>
</feature>
<proteinExistence type="inferred from homology"/>
<dbReference type="Pfam" id="PF00672">
    <property type="entry name" value="HAMP"/>
    <property type="match status" value="1"/>
</dbReference>
<dbReference type="InterPro" id="IPR003660">
    <property type="entry name" value="HAMP_dom"/>
</dbReference>
<feature type="transmembrane region" description="Helical" evidence="4">
    <location>
        <begin position="38"/>
        <end position="56"/>
    </location>
</feature>
<keyword evidence="4" id="KW-0812">Transmembrane</keyword>
<feature type="domain" description="Methyl-accepting transducer" evidence="5">
    <location>
        <begin position="286"/>
        <end position="543"/>
    </location>
</feature>
<dbReference type="RefSeq" id="WP_264140278.1">
    <property type="nucleotide sequence ID" value="NZ_JAOYOD010000001.1"/>
</dbReference>
<dbReference type="Pfam" id="PF00015">
    <property type="entry name" value="MCPsignal"/>
    <property type="match status" value="1"/>
</dbReference>
<dbReference type="PANTHER" id="PTHR32089">
    <property type="entry name" value="METHYL-ACCEPTING CHEMOTAXIS PROTEIN MCPB"/>
    <property type="match status" value="1"/>
</dbReference>
<feature type="domain" description="HAMP" evidence="6">
    <location>
        <begin position="81"/>
        <end position="136"/>
    </location>
</feature>
<dbReference type="PANTHER" id="PTHR32089:SF112">
    <property type="entry name" value="LYSOZYME-LIKE PROTEIN-RELATED"/>
    <property type="match status" value="1"/>
</dbReference>
<accession>A0ABT3D0D9</accession>
<evidence type="ECO:0000313" key="7">
    <source>
        <dbReference type="EMBL" id="MCV9389357.1"/>
    </source>
</evidence>
<dbReference type="Gene3D" id="1.10.287.950">
    <property type="entry name" value="Methyl-accepting chemotaxis protein"/>
    <property type="match status" value="1"/>
</dbReference>
<dbReference type="SUPFAM" id="SSF58104">
    <property type="entry name" value="Methyl-accepting chemotaxis protein (MCP) signaling domain"/>
    <property type="match status" value="1"/>
</dbReference>
<evidence type="ECO:0000256" key="2">
    <source>
        <dbReference type="ARBA" id="ARBA00029447"/>
    </source>
</evidence>
<dbReference type="PROSITE" id="PS50885">
    <property type="entry name" value="HAMP"/>
    <property type="match status" value="2"/>
</dbReference>
<keyword evidence="8" id="KW-1185">Reference proteome</keyword>
<keyword evidence="1 3" id="KW-0807">Transducer</keyword>
<dbReference type="SMART" id="SM00283">
    <property type="entry name" value="MA"/>
    <property type="match status" value="1"/>
</dbReference>
<feature type="transmembrane region" description="Helical" evidence="4">
    <location>
        <begin position="6"/>
        <end position="26"/>
    </location>
</feature>
<evidence type="ECO:0000256" key="3">
    <source>
        <dbReference type="PROSITE-ProRule" id="PRU00284"/>
    </source>
</evidence>
<gene>
    <name evidence="7" type="ORF">N7U62_22010</name>
</gene>
<sequence>MSDFLIFVTIIACVCVPFSYITNWYLFRKSFIYGPINWIILSMFTISINSSVVGFFGLVHLWYLVPIALVTIFKAFYALSRSVELPMKKINESFDTLGQGDLSMDVSDKDLKRNDEIGRFFKSLNGFTEKLREASSFAQSMGNGDLGVKFEALSDRDVLGQSLITLQSKLSEVVRETNEVVKEAGANGNLKAKIDVANKAGVWAELTLSVNQLLSSIATPVLEVNRVVNAMAQGDLTQRYELEANGQINEMTNGLNRALDNLNDILLIISNRAQEIGESAYEMLTSGEEMNTNTREIASAIEQMSHGAQTQVSRVDQSSTLVEVMMNNAREMGEKTDSINSAAKKGVSSSEEGAKIAKYVVNSVGEISEYSNKTTESMKVLTERSKEISRVLGVITDIASQTNLLALNAAIEAAQAGDAGRGFAVVAEEIRKLAEGSRKSASEIETLIADVQKDTAEAAGVIDTMNGIVKSTVDASSRAEIVFQEIENASTETLGYSEAILQATNMQSDNIGKVVNITEEVVVIAEQTAAGTEEVSSSATELSAGMNNYIEKSNWLNDVSKQLKDGVAKFTLRGDMKLVNLVEKIDDDQASTEEYIEEEEFEEKES</sequence>
<dbReference type="SMART" id="SM00304">
    <property type="entry name" value="HAMP"/>
    <property type="match status" value="2"/>
</dbReference>
<evidence type="ECO:0000259" key="5">
    <source>
        <dbReference type="PROSITE" id="PS50111"/>
    </source>
</evidence>